<comment type="caution">
    <text evidence="14">The sequence shown here is derived from an EMBL/GenBank/DDBJ whole genome shotgun (WGS) entry which is preliminary data.</text>
</comment>
<evidence type="ECO:0000259" key="12">
    <source>
        <dbReference type="PROSITE" id="PS51380"/>
    </source>
</evidence>
<accession>A0A9Q0JQW1</accession>
<comment type="function">
    <text evidence="9">May transport inorganic phosphate (Pi).</text>
</comment>
<proteinExistence type="inferred from homology"/>
<feature type="transmembrane region" description="Helical" evidence="11">
    <location>
        <begin position="399"/>
        <end position="416"/>
    </location>
</feature>
<dbReference type="OrthoDB" id="9970435at2759"/>
<sequence length="674" mass="77642">MWLEGTFVFVAAHLSIQLQNAYLSLPECLRHIRQPGEGNTSSLCGMGRTFRMRRKPWRTGVALPRSKMKFGKEFKKQKVPEWTEAYVDYNGLKRILREILQYKQSRQPPTPLRALQQRLSLNTAFSGLGLPPPRDRQSGRDVEEQVIDVKISPPEDGSTKQQQQRYKTDFLKRSESGGEIEMVFFNKLDQELNKVNTFYKDKTEEMIHEASQLTKQMEALTALRIKVVAPDHFGDSNSRTSSSTDAASENMLGSTSQSSHRTSDINEAHTNNSGGASQEADNVNEYKEDPMKILDHVKINNTIESPLSTIKGIFKDSNKEDLSFNKEELRKVEERLKNITSRRASRSYMKIVDDSCIGSSDEVSVLLEKVEATFIKHFSNSNRRKGMKSLRPKSKREKHILSMYMYSANIYFWRRYRVNYPFIFSFKRGTELGHAEVFLLSNGLAVLSLASFLATLHLDLGSKASNYKTITELVALVILFCPFNIVYRSSRFFFIRCLFRCICAPMYKAIRSLELYICYYGMGEYSRRQNKCHSHGVYTVFYFIVAIIPYWLRFLQCLRRLCDDKDAIHGYNGLKYFTTIVAVLARTTSELKKGKTWMVFAMMSSVVAAVVNTYWDIVVDWGLLRRRSKNPFLRDKLVVSHKSVYFAAMVGERALEQRWKVPSIQVSPSSFQLL</sequence>
<keyword evidence="3" id="KW-0813">Transport</keyword>
<dbReference type="EMBL" id="JAKUCV010000237">
    <property type="protein sequence ID" value="KAJ4850739.1"/>
    <property type="molecule type" value="Genomic_DNA"/>
</dbReference>
<keyword evidence="7 11" id="KW-1133">Transmembrane helix</keyword>
<feature type="transmembrane region" description="Helical" evidence="11">
    <location>
        <begin position="535"/>
        <end position="552"/>
    </location>
</feature>
<feature type="compositionally biased region" description="Polar residues" evidence="10">
    <location>
        <begin position="268"/>
        <end position="280"/>
    </location>
</feature>
<keyword evidence="15" id="KW-1185">Reference proteome</keyword>
<evidence type="ECO:0000256" key="6">
    <source>
        <dbReference type="ARBA" id="ARBA00022692"/>
    </source>
</evidence>
<dbReference type="PROSITE" id="PS51380">
    <property type="entry name" value="EXS"/>
    <property type="match status" value="1"/>
</dbReference>
<evidence type="ECO:0000256" key="5">
    <source>
        <dbReference type="ARBA" id="ARBA00022592"/>
    </source>
</evidence>
<evidence type="ECO:0000256" key="11">
    <source>
        <dbReference type="SAM" id="Phobius"/>
    </source>
</evidence>
<evidence type="ECO:0000313" key="15">
    <source>
        <dbReference type="Proteomes" id="UP001141552"/>
    </source>
</evidence>
<name>A0A9Q0JQW1_9ROSI</name>
<dbReference type="GO" id="GO:0005886">
    <property type="term" value="C:plasma membrane"/>
    <property type="evidence" value="ECO:0007669"/>
    <property type="project" value="UniProtKB-SubCell"/>
</dbReference>
<dbReference type="InterPro" id="IPR004342">
    <property type="entry name" value="EXS_C"/>
</dbReference>
<feature type="compositionally biased region" description="Polar residues" evidence="10">
    <location>
        <begin position="235"/>
        <end position="260"/>
    </location>
</feature>
<evidence type="ECO:0000256" key="4">
    <source>
        <dbReference type="ARBA" id="ARBA00022475"/>
    </source>
</evidence>
<evidence type="ECO:0000256" key="3">
    <source>
        <dbReference type="ARBA" id="ARBA00022448"/>
    </source>
</evidence>
<evidence type="ECO:0000256" key="1">
    <source>
        <dbReference type="ARBA" id="ARBA00004651"/>
    </source>
</evidence>
<evidence type="ECO:0000256" key="10">
    <source>
        <dbReference type="SAM" id="MobiDB-lite"/>
    </source>
</evidence>
<dbReference type="GO" id="GO:0006817">
    <property type="term" value="P:phosphate ion transport"/>
    <property type="evidence" value="ECO:0007669"/>
    <property type="project" value="UniProtKB-KW"/>
</dbReference>
<evidence type="ECO:0000313" key="14">
    <source>
        <dbReference type="EMBL" id="KAJ4850739.1"/>
    </source>
</evidence>
<feature type="transmembrane region" description="Helical" evidence="11">
    <location>
        <begin position="597"/>
        <end position="624"/>
    </location>
</feature>
<dbReference type="PROSITE" id="PS51382">
    <property type="entry name" value="SPX"/>
    <property type="match status" value="1"/>
</dbReference>
<feature type="domain" description="EXS" evidence="12">
    <location>
        <begin position="533"/>
        <end position="674"/>
    </location>
</feature>
<comment type="subcellular location">
    <subcellularLocation>
        <location evidence="1">Cell membrane</location>
        <topology evidence="1">Multi-pass membrane protein</topology>
    </subcellularLocation>
</comment>
<dbReference type="GO" id="GO:0005802">
    <property type="term" value="C:trans-Golgi network"/>
    <property type="evidence" value="ECO:0007669"/>
    <property type="project" value="TreeGrafter"/>
</dbReference>
<reference evidence="14" key="1">
    <citation type="submission" date="2022-02" db="EMBL/GenBank/DDBJ databases">
        <authorList>
            <person name="Henning P.M."/>
            <person name="McCubbin A.G."/>
            <person name="Shore J.S."/>
        </authorList>
    </citation>
    <scope>NUCLEOTIDE SEQUENCE</scope>
    <source>
        <strain evidence="14">F60SS</strain>
        <tissue evidence="14">Leaves</tissue>
    </source>
</reference>
<keyword evidence="6 11" id="KW-0812">Transmembrane</keyword>
<keyword evidence="5" id="KW-0592">Phosphate transport</keyword>
<gene>
    <name evidence="14" type="ORF">Tsubulata_019304</name>
</gene>
<feature type="compositionally biased region" description="Basic and acidic residues" evidence="10">
    <location>
        <begin position="133"/>
        <end position="143"/>
    </location>
</feature>
<dbReference type="Pfam" id="PF03124">
    <property type="entry name" value="EXS"/>
    <property type="match status" value="1"/>
</dbReference>
<feature type="region of interest" description="Disordered" evidence="10">
    <location>
        <begin position="125"/>
        <end position="144"/>
    </location>
</feature>
<dbReference type="GO" id="GO:0016036">
    <property type="term" value="P:cellular response to phosphate starvation"/>
    <property type="evidence" value="ECO:0007669"/>
    <property type="project" value="TreeGrafter"/>
</dbReference>
<dbReference type="InterPro" id="IPR034092">
    <property type="entry name" value="PHO1_SPX"/>
</dbReference>
<protein>
    <recommendedName>
        <fullName evidence="16">EXS domain-containing protein</fullName>
    </recommendedName>
</protein>
<evidence type="ECO:0000256" key="2">
    <source>
        <dbReference type="ARBA" id="ARBA00009665"/>
    </source>
</evidence>
<dbReference type="Pfam" id="PF03105">
    <property type="entry name" value="SPX"/>
    <property type="match status" value="1"/>
</dbReference>
<evidence type="ECO:0000256" key="9">
    <source>
        <dbReference type="ARBA" id="ARBA00043939"/>
    </source>
</evidence>
<dbReference type="InterPro" id="IPR004331">
    <property type="entry name" value="SPX_dom"/>
</dbReference>
<feature type="region of interest" description="Disordered" evidence="10">
    <location>
        <begin position="232"/>
        <end position="280"/>
    </location>
</feature>
<organism evidence="14 15">
    <name type="scientific">Turnera subulata</name>
    <dbReference type="NCBI Taxonomy" id="218843"/>
    <lineage>
        <taxon>Eukaryota</taxon>
        <taxon>Viridiplantae</taxon>
        <taxon>Streptophyta</taxon>
        <taxon>Embryophyta</taxon>
        <taxon>Tracheophyta</taxon>
        <taxon>Spermatophyta</taxon>
        <taxon>Magnoliopsida</taxon>
        <taxon>eudicotyledons</taxon>
        <taxon>Gunneridae</taxon>
        <taxon>Pentapetalae</taxon>
        <taxon>rosids</taxon>
        <taxon>fabids</taxon>
        <taxon>Malpighiales</taxon>
        <taxon>Passifloraceae</taxon>
        <taxon>Turnera</taxon>
    </lineage>
</organism>
<dbReference type="PANTHER" id="PTHR10783:SF104">
    <property type="entry name" value="PHOSPHATE TRANSPORTER PHO1 HOMOLOG 10"/>
    <property type="match status" value="1"/>
</dbReference>
<dbReference type="CDD" id="cd14476">
    <property type="entry name" value="SPX_PHO1_like"/>
    <property type="match status" value="1"/>
</dbReference>
<evidence type="ECO:0000256" key="8">
    <source>
        <dbReference type="ARBA" id="ARBA00023136"/>
    </source>
</evidence>
<evidence type="ECO:0000259" key="13">
    <source>
        <dbReference type="PROSITE" id="PS51382"/>
    </source>
</evidence>
<dbReference type="PANTHER" id="PTHR10783">
    <property type="entry name" value="XENOTROPIC AND POLYTROPIC RETROVIRUS RECEPTOR 1-RELATED"/>
    <property type="match status" value="1"/>
</dbReference>
<keyword evidence="8 11" id="KW-0472">Membrane</keyword>
<comment type="similarity">
    <text evidence="2">Belongs to the SYG1 (TC 2.A.94) family.</text>
</comment>
<dbReference type="Proteomes" id="UP001141552">
    <property type="component" value="Unassembled WGS sequence"/>
</dbReference>
<dbReference type="AlphaFoldDB" id="A0A9Q0JQW1"/>
<feature type="transmembrane region" description="Helical" evidence="11">
    <location>
        <begin position="437"/>
        <end position="458"/>
    </location>
</feature>
<evidence type="ECO:0008006" key="16">
    <source>
        <dbReference type="Google" id="ProtNLM"/>
    </source>
</evidence>
<reference evidence="14" key="2">
    <citation type="journal article" date="2023" name="Plants (Basel)">
        <title>Annotation of the Turnera subulata (Passifloraceae) Draft Genome Reveals the S-Locus Evolved after the Divergence of Turneroideae from Passifloroideae in a Stepwise Manner.</title>
        <authorList>
            <person name="Henning P.M."/>
            <person name="Roalson E.H."/>
            <person name="Mir W."/>
            <person name="McCubbin A.G."/>
            <person name="Shore J.S."/>
        </authorList>
    </citation>
    <scope>NUCLEOTIDE SEQUENCE</scope>
    <source>
        <strain evidence="14">F60SS</strain>
    </source>
</reference>
<feature type="domain" description="SPX" evidence="13">
    <location>
        <begin position="68"/>
        <end position="350"/>
    </location>
</feature>
<evidence type="ECO:0000256" key="7">
    <source>
        <dbReference type="ARBA" id="ARBA00022989"/>
    </source>
</evidence>
<feature type="transmembrane region" description="Helical" evidence="11">
    <location>
        <begin position="470"/>
        <end position="487"/>
    </location>
</feature>
<dbReference type="GO" id="GO:0000822">
    <property type="term" value="F:inositol hexakisphosphate binding"/>
    <property type="evidence" value="ECO:0007669"/>
    <property type="project" value="TreeGrafter"/>
</dbReference>
<keyword evidence="4" id="KW-1003">Cell membrane</keyword>